<evidence type="ECO:0000313" key="2">
    <source>
        <dbReference type="Proteomes" id="UP000567885"/>
    </source>
</evidence>
<accession>A0A8H5TXY2</accession>
<dbReference type="AlphaFoldDB" id="A0A8H5TXY2"/>
<dbReference type="Proteomes" id="UP000567885">
    <property type="component" value="Unassembled WGS sequence"/>
</dbReference>
<proteinExistence type="predicted"/>
<keyword evidence="2" id="KW-1185">Reference proteome</keyword>
<sequence>MTQAALEQHVQDMTRRVRQAAPASVQNATREKKRFYVKATYENGHQSWETVQFDYTRSLSFCSQAFLSKLREDSRAPIDFIPVPPIYRSALTPDEVVDPITYFIWAKIEYESLSVPFPPTWIPLYIYRGTGAVSDITITLGRDYSDLLEKRATA</sequence>
<reference evidence="1 2" key="1">
    <citation type="submission" date="2020-05" db="EMBL/GenBank/DDBJ databases">
        <title>Identification and distribution of gene clusters putatively required for synthesis of sphingolipid metabolism inhibitors in phylogenetically diverse species of the filamentous fungus Fusarium.</title>
        <authorList>
            <person name="Kim H.-S."/>
            <person name="Busman M."/>
            <person name="Brown D.W."/>
            <person name="Divon H."/>
            <person name="Uhlig S."/>
            <person name="Proctor R.H."/>
        </authorList>
    </citation>
    <scope>NUCLEOTIDE SEQUENCE [LARGE SCALE GENOMIC DNA]</scope>
    <source>
        <strain evidence="1 2">NRRL 20693</strain>
    </source>
</reference>
<name>A0A8H5TXY2_FUSHE</name>
<gene>
    <name evidence="1" type="ORF">FHETE_534</name>
</gene>
<organism evidence="1 2">
    <name type="scientific">Fusarium heterosporum</name>
    <dbReference type="NCBI Taxonomy" id="42747"/>
    <lineage>
        <taxon>Eukaryota</taxon>
        <taxon>Fungi</taxon>
        <taxon>Dikarya</taxon>
        <taxon>Ascomycota</taxon>
        <taxon>Pezizomycotina</taxon>
        <taxon>Sordariomycetes</taxon>
        <taxon>Hypocreomycetidae</taxon>
        <taxon>Hypocreales</taxon>
        <taxon>Nectriaceae</taxon>
        <taxon>Fusarium</taxon>
        <taxon>Fusarium heterosporum species complex</taxon>
    </lineage>
</organism>
<dbReference type="OrthoDB" id="5096893at2759"/>
<evidence type="ECO:0000313" key="1">
    <source>
        <dbReference type="EMBL" id="KAF5680409.1"/>
    </source>
</evidence>
<comment type="caution">
    <text evidence="1">The sequence shown here is derived from an EMBL/GenBank/DDBJ whole genome shotgun (WGS) entry which is preliminary data.</text>
</comment>
<dbReference type="EMBL" id="JAAGWQ010000006">
    <property type="protein sequence ID" value="KAF5680409.1"/>
    <property type="molecule type" value="Genomic_DNA"/>
</dbReference>
<protein>
    <submittedName>
        <fullName evidence="1">Uncharacterized protein</fullName>
    </submittedName>
</protein>